<dbReference type="InterPro" id="IPR038555">
    <property type="entry name" value="Zincin_1_sf"/>
</dbReference>
<dbReference type="RefSeq" id="WP_046106560.1">
    <property type="nucleotide sequence ID" value="NZ_JZEX01000009.1"/>
</dbReference>
<dbReference type="Proteomes" id="UP000033632">
    <property type="component" value="Unassembled WGS sequence"/>
</dbReference>
<comment type="caution">
    <text evidence="1">The sequence shown here is derived from an EMBL/GenBank/DDBJ whole genome shotgun (WGS) entry which is preliminary data.</text>
</comment>
<evidence type="ECO:0000313" key="2">
    <source>
        <dbReference type="Proteomes" id="UP000033632"/>
    </source>
</evidence>
<keyword evidence="1" id="KW-0645">Protease</keyword>
<dbReference type="InterPro" id="IPR010428">
    <property type="entry name" value="Zincin_1"/>
</dbReference>
<organism evidence="1 2">
    <name type="scientific">Devosia geojensis</name>
    <dbReference type="NCBI Taxonomy" id="443610"/>
    <lineage>
        <taxon>Bacteria</taxon>
        <taxon>Pseudomonadati</taxon>
        <taxon>Pseudomonadota</taxon>
        <taxon>Alphaproteobacteria</taxon>
        <taxon>Hyphomicrobiales</taxon>
        <taxon>Devosiaceae</taxon>
        <taxon>Devosia</taxon>
    </lineage>
</organism>
<proteinExistence type="predicted"/>
<dbReference type="SUPFAM" id="SSF55486">
    <property type="entry name" value="Metalloproteases ('zincins'), catalytic domain"/>
    <property type="match status" value="1"/>
</dbReference>
<dbReference type="Gene3D" id="3.30.2010.20">
    <property type="match status" value="1"/>
</dbReference>
<gene>
    <name evidence="1" type="ORF">VE25_00230</name>
</gene>
<dbReference type="AlphaFoldDB" id="A0A0F5FY21"/>
<dbReference type="GO" id="GO:0008233">
    <property type="term" value="F:peptidase activity"/>
    <property type="evidence" value="ECO:0007669"/>
    <property type="project" value="UniProtKB-KW"/>
</dbReference>
<accession>A0A0F5FY21</accession>
<protein>
    <submittedName>
        <fullName evidence="1">Zn-dependent protease</fullName>
    </submittedName>
</protein>
<dbReference type="Pfam" id="PF06262">
    <property type="entry name" value="Zincin_1"/>
    <property type="match status" value="1"/>
</dbReference>
<dbReference type="PATRIC" id="fig|443610.3.peg.33"/>
<keyword evidence="1" id="KW-0378">Hydrolase</keyword>
<reference evidence="1 2" key="1">
    <citation type="submission" date="2015-03" db="EMBL/GenBank/DDBJ databases">
        <authorList>
            <person name="Hassan Y.I."/>
            <person name="Lepp D."/>
            <person name="Li X.-Z."/>
            <person name="Zhou T."/>
        </authorList>
    </citation>
    <scope>NUCLEOTIDE SEQUENCE [LARGE SCALE GENOMIC DNA]</scope>
    <source>
        <strain evidence="1 2">BD-c194</strain>
    </source>
</reference>
<name>A0A0F5FY21_9HYPH</name>
<keyword evidence="2" id="KW-1185">Reference proteome</keyword>
<sequence length="142" mass="16049">MAVRVNEWAERLAPSLEDFEQLALAALEGLPAEFRELAADVTCRVADFPDEEVLEEMGLESPFDLMGLFEGVGRAQDGDMPQTGQMPNRVWLYRRPILDYWAENEDTLGEIVTHVLIHEIGHHFGFSDEDMEAIEDAAERGE</sequence>
<evidence type="ECO:0000313" key="1">
    <source>
        <dbReference type="EMBL" id="KKB13786.1"/>
    </source>
</evidence>
<dbReference type="CDD" id="cd12952">
    <property type="entry name" value="MMP_ACEL2062"/>
    <property type="match status" value="1"/>
</dbReference>
<dbReference type="EMBL" id="JZEX01000009">
    <property type="protein sequence ID" value="KKB13786.1"/>
    <property type="molecule type" value="Genomic_DNA"/>
</dbReference>
<dbReference type="GO" id="GO:0006508">
    <property type="term" value="P:proteolysis"/>
    <property type="evidence" value="ECO:0007669"/>
    <property type="project" value="UniProtKB-KW"/>
</dbReference>